<accession>A0A8X6K3E0</accession>
<dbReference type="Gene3D" id="3.30.420.10">
    <property type="entry name" value="Ribonuclease H-like superfamily/Ribonuclease H"/>
    <property type="match status" value="1"/>
</dbReference>
<organism evidence="1 2">
    <name type="scientific">Trichonephila clavata</name>
    <name type="common">Joro spider</name>
    <name type="synonym">Nephila clavata</name>
    <dbReference type="NCBI Taxonomy" id="2740835"/>
    <lineage>
        <taxon>Eukaryota</taxon>
        <taxon>Metazoa</taxon>
        <taxon>Ecdysozoa</taxon>
        <taxon>Arthropoda</taxon>
        <taxon>Chelicerata</taxon>
        <taxon>Arachnida</taxon>
        <taxon>Araneae</taxon>
        <taxon>Araneomorphae</taxon>
        <taxon>Entelegynae</taxon>
        <taxon>Araneoidea</taxon>
        <taxon>Nephilidae</taxon>
        <taxon>Trichonephila</taxon>
    </lineage>
</organism>
<dbReference type="PANTHER" id="PTHR46060">
    <property type="entry name" value="MARINER MOS1 TRANSPOSASE-LIKE PROTEIN"/>
    <property type="match status" value="1"/>
</dbReference>
<gene>
    <name evidence="1" type="primary">AVEN_119568_1</name>
    <name evidence="1" type="ORF">TNCT_571691</name>
</gene>
<keyword evidence="2" id="KW-1185">Reference proteome</keyword>
<dbReference type="AlphaFoldDB" id="A0A8X6K3E0"/>
<name>A0A8X6K3E0_TRICU</name>
<dbReference type="PANTHER" id="PTHR46060:SF1">
    <property type="entry name" value="MARINER MOS1 TRANSPOSASE-LIKE PROTEIN"/>
    <property type="match status" value="1"/>
</dbReference>
<dbReference type="GO" id="GO:0003676">
    <property type="term" value="F:nucleic acid binding"/>
    <property type="evidence" value="ECO:0007669"/>
    <property type="project" value="InterPro"/>
</dbReference>
<dbReference type="EMBL" id="BMAO01039120">
    <property type="protein sequence ID" value="GFR29046.1"/>
    <property type="molecule type" value="Genomic_DNA"/>
</dbReference>
<protein>
    <submittedName>
        <fullName evidence="1">Uncharacterized protein</fullName>
    </submittedName>
</protein>
<proteinExistence type="predicted"/>
<evidence type="ECO:0000313" key="1">
    <source>
        <dbReference type="EMBL" id="GFR29046.1"/>
    </source>
</evidence>
<evidence type="ECO:0000313" key="2">
    <source>
        <dbReference type="Proteomes" id="UP000887116"/>
    </source>
</evidence>
<dbReference type="Proteomes" id="UP000887116">
    <property type="component" value="Unassembled WGS sequence"/>
</dbReference>
<dbReference type="InterPro" id="IPR036397">
    <property type="entry name" value="RNaseH_sf"/>
</dbReference>
<dbReference type="OrthoDB" id="8191996at2759"/>
<comment type="caution">
    <text evidence="1">The sequence shown here is derived from an EMBL/GenBank/DDBJ whole genome shotgun (WGS) entry which is preliminary data.</text>
</comment>
<dbReference type="InterPro" id="IPR052709">
    <property type="entry name" value="Transposase-MT_Hybrid"/>
</dbReference>
<reference evidence="1" key="1">
    <citation type="submission" date="2020-07" db="EMBL/GenBank/DDBJ databases">
        <title>Multicomponent nature underlies the extraordinary mechanical properties of spider dragline silk.</title>
        <authorList>
            <person name="Kono N."/>
            <person name="Nakamura H."/>
            <person name="Mori M."/>
            <person name="Yoshida Y."/>
            <person name="Ohtoshi R."/>
            <person name="Malay A.D."/>
            <person name="Moran D.A.P."/>
            <person name="Tomita M."/>
            <person name="Numata K."/>
            <person name="Arakawa K."/>
        </authorList>
    </citation>
    <scope>NUCLEOTIDE SEQUENCE</scope>
</reference>
<sequence length="142" mass="16423">MAEPILNPAKCEVRSVSYVFFMQKNDVYDEQTTGRPSVISDALLQRTEEAIRAIKRLKLKGLHQIIPEVSMTTLYEVVTLKLGYRKLCARCVSKMLTEEHKRKRMGFALDFLTRYAEAGDEFLDHIVTGDETWVYHHTPESK</sequence>